<dbReference type="InterPro" id="IPR050721">
    <property type="entry name" value="Trk_Ktr_HKT_K-transport"/>
</dbReference>
<accession>A0A517T7I9</accession>
<proteinExistence type="predicted"/>
<dbReference type="OrthoDB" id="9776294at2"/>
<dbReference type="SUPFAM" id="SSF116726">
    <property type="entry name" value="TrkA C-terminal domain-like"/>
    <property type="match status" value="1"/>
</dbReference>
<feature type="domain" description="RCK C-terminal" evidence="6">
    <location>
        <begin position="134"/>
        <end position="218"/>
    </location>
</feature>
<evidence type="ECO:0000256" key="1">
    <source>
        <dbReference type="ARBA" id="ARBA00017378"/>
    </source>
</evidence>
<keyword evidence="2" id="KW-0406">Ion transport</keyword>
<keyword evidence="3" id="KW-0630">Potassium</keyword>
<dbReference type="Pfam" id="PF02080">
    <property type="entry name" value="TrkA_C"/>
    <property type="match status" value="1"/>
</dbReference>
<evidence type="ECO:0000256" key="3">
    <source>
        <dbReference type="ARBA" id="ARBA00022958"/>
    </source>
</evidence>
<dbReference type="KEGG" id="chya:V22_15780"/>
<dbReference type="AlphaFoldDB" id="A0A517T7I9"/>
<dbReference type="Gene3D" id="3.40.50.720">
    <property type="entry name" value="NAD(P)-binding Rossmann-like Domain"/>
    <property type="match status" value="1"/>
</dbReference>
<dbReference type="InterPro" id="IPR036291">
    <property type="entry name" value="NAD(P)-bd_dom_sf"/>
</dbReference>
<dbReference type="PANTHER" id="PTHR43833">
    <property type="entry name" value="POTASSIUM CHANNEL PROTEIN 2-RELATED-RELATED"/>
    <property type="match status" value="1"/>
</dbReference>
<reference evidence="7 8" key="1">
    <citation type="submission" date="2019-02" db="EMBL/GenBank/DDBJ databases">
        <title>Deep-cultivation of Planctomycetes and their phenomic and genomic characterization uncovers novel biology.</title>
        <authorList>
            <person name="Wiegand S."/>
            <person name="Jogler M."/>
            <person name="Boedeker C."/>
            <person name="Pinto D."/>
            <person name="Vollmers J."/>
            <person name="Rivas-Marin E."/>
            <person name="Kohn T."/>
            <person name="Peeters S.H."/>
            <person name="Heuer A."/>
            <person name="Rast P."/>
            <person name="Oberbeckmann S."/>
            <person name="Bunk B."/>
            <person name="Jeske O."/>
            <person name="Meyerdierks A."/>
            <person name="Storesund J.E."/>
            <person name="Kallscheuer N."/>
            <person name="Luecker S."/>
            <person name="Lage O.M."/>
            <person name="Pohl T."/>
            <person name="Merkel B.J."/>
            <person name="Hornburger P."/>
            <person name="Mueller R.-W."/>
            <person name="Bruemmer F."/>
            <person name="Labrenz M."/>
            <person name="Spormann A.M."/>
            <person name="Op den Camp H."/>
            <person name="Overmann J."/>
            <person name="Amann R."/>
            <person name="Jetten M.S.M."/>
            <person name="Mascher T."/>
            <person name="Medema M.H."/>
            <person name="Devos D.P."/>
            <person name="Kaster A.-K."/>
            <person name="Ovreas L."/>
            <person name="Rohde M."/>
            <person name="Galperin M.Y."/>
            <person name="Jogler C."/>
        </authorList>
    </citation>
    <scope>NUCLEOTIDE SEQUENCE [LARGE SCALE GENOMIC DNA]</scope>
    <source>
        <strain evidence="7 8">V22</strain>
    </source>
</reference>
<dbReference type="InterPro" id="IPR036721">
    <property type="entry name" value="RCK_C_sf"/>
</dbReference>
<dbReference type="PANTHER" id="PTHR43833:SF7">
    <property type="entry name" value="KTR SYSTEM POTASSIUM UPTAKE PROTEIN C"/>
    <property type="match status" value="1"/>
</dbReference>
<dbReference type="RefSeq" id="WP_145261432.1">
    <property type="nucleotide sequence ID" value="NZ_CP036316.1"/>
</dbReference>
<sequence>MKRFIVVGLGNFGITAAETLCERGHDVIVIDRDGTLIDRIAPHVTKAALGDGTDIDTLERIGAASADAGIISTGDDITSSILATMALQDLGVEHVYCKVISRDHARVMDRLNVTESIFPERDSAISLATRLLEDSLLQYVQLGDDFGIQEMAVPDAWDGKSIRELGLRQEFGITIVAMHHVLTGRMQPNPDPDYRLKASDAILVAGSNETLSRVAKAK</sequence>
<keyword evidence="4" id="KW-0520">NAD</keyword>
<protein>
    <recommendedName>
        <fullName evidence="1">Trk system potassium uptake protein TrkA</fullName>
    </recommendedName>
</protein>
<gene>
    <name evidence="7" type="primary">ktrA</name>
    <name evidence="7" type="ORF">V22_15780</name>
</gene>
<evidence type="ECO:0000259" key="6">
    <source>
        <dbReference type="PROSITE" id="PS51202"/>
    </source>
</evidence>
<evidence type="ECO:0000313" key="8">
    <source>
        <dbReference type="Proteomes" id="UP000319976"/>
    </source>
</evidence>
<dbReference type="GO" id="GO:0015079">
    <property type="term" value="F:potassium ion transmembrane transporter activity"/>
    <property type="evidence" value="ECO:0007669"/>
    <property type="project" value="InterPro"/>
</dbReference>
<keyword evidence="2" id="KW-0813">Transport</keyword>
<dbReference type="GO" id="GO:0005886">
    <property type="term" value="C:plasma membrane"/>
    <property type="evidence" value="ECO:0007669"/>
    <property type="project" value="InterPro"/>
</dbReference>
<dbReference type="InterPro" id="IPR003148">
    <property type="entry name" value="RCK_N"/>
</dbReference>
<organism evidence="7 8">
    <name type="scientific">Calycomorphotria hydatis</name>
    <dbReference type="NCBI Taxonomy" id="2528027"/>
    <lineage>
        <taxon>Bacteria</taxon>
        <taxon>Pseudomonadati</taxon>
        <taxon>Planctomycetota</taxon>
        <taxon>Planctomycetia</taxon>
        <taxon>Planctomycetales</taxon>
        <taxon>Planctomycetaceae</taxon>
        <taxon>Calycomorphotria</taxon>
    </lineage>
</organism>
<dbReference type="Gene3D" id="3.30.70.1450">
    <property type="entry name" value="Regulator of K+ conductance, C-terminal domain"/>
    <property type="match status" value="1"/>
</dbReference>
<dbReference type="SUPFAM" id="SSF51735">
    <property type="entry name" value="NAD(P)-binding Rossmann-fold domains"/>
    <property type="match status" value="1"/>
</dbReference>
<evidence type="ECO:0000256" key="2">
    <source>
        <dbReference type="ARBA" id="ARBA00022538"/>
    </source>
</evidence>
<evidence type="ECO:0000256" key="4">
    <source>
        <dbReference type="ARBA" id="ARBA00023027"/>
    </source>
</evidence>
<evidence type="ECO:0000313" key="7">
    <source>
        <dbReference type="EMBL" id="QDT64344.1"/>
    </source>
</evidence>
<dbReference type="PROSITE" id="PS51202">
    <property type="entry name" value="RCK_C"/>
    <property type="match status" value="1"/>
</dbReference>
<dbReference type="InterPro" id="IPR006037">
    <property type="entry name" value="RCK_C"/>
</dbReference>
<dbReference type="EMBL" id="CP036316">
    <property type="protein sequence ID" value="QDT64344.1"/>
    <property type="molecule type" value="Genomic_DNA"/>
</dbReference>
<dbReference type="PRINTS" id="PR00335">
    <property type="entry name" value="KUPTAKETRKA"/>
</dbReference>
<dbReference type="Proteomes" id="UP000319976">
    <property type="component" value="Chromosome"/>
</dbReference>
<name>A0A517T7I9_9PLAN</name>
<dbReference type="PROSITE" id="PS51201">
    <property type="entry name" value="RCK_N"/>
    <property type="match status" value="1"/>
</dbReference>
<keyword evidence="8" id="KW-1185">Reference proteome</keyword>
<dbReference type="InterPro" id="IPR006036">
    <property type="entry name" value="K_uptake_TrkA"/>
</dbReference>
<dbReference type="Pfam" id="PF02254">
    <property type="entry name" value="TrkA_N"/>
    <property type="match status" value="1"/>
</dbReference>
<feature type="domain" description="RCK N-terminal" evidence="5">
    <location>
        <begin position="1"/>
        <end position="118"/>
    </location>
</feature>
<keyword evidence="2" id="KW-0633">Potassium transport</keyword>
<evidence type="ECO:0000259" key="5">
    <source>
        <dbReference type="PROSITE" id="PS51201"/>
    </source>
</evidence>